<feature type="compositionally biased region" description="Basic and acidic residues" evidence="16">
    <location>
        <begin position="284"/>
        <end position="305"/>
    </location>
</feature>
<gene>
    <name evidence="18" type="ORF">CIB84_004435</name>
</gene>
<dbReference type="InterPro" id="IPR005123">
    <property type="entry name" value="Oxoglu/Fe-dep_dioxygenase_dom"/>
</dbReference>
<dbReference type="AlphaFoldDB" id="A0A2P4T621"/>
<dbReference type="PROSITE" id="PS51471">
    <property type="entry name" value="FE2OG_OXY"/>
    <property type="match status" value="1"/>
</dbReference>
<evidence type="ECO:0000256" key="6">
    <source>
        <dbReference type="ARBA" id="ARBA00022729"/>
    </source>
</evidence>
<keyword evidence="8" id="KW-0802">TPR repeat</keyword>
<keyword evidence="14" id="KW-0175">Coiled coil</keyword>
<keyword evidence="10" id="KW-0847">Vitamin C</keyword>
<keyword evidence="7" id="KW-0677">Repeat</keyword>
<keyword evidence="6" id="KW-0732">Signal</keyword>
<protein>
    <recommendedName>
        <fullName evidence="4">procollagen-proline 3-dioxygenase</fullName>
        <ecNumber evidence="4">1.14.11.7</ecNumber>
    </recommendedName>
</protein>
<evidence type="ECO:0000256" key="4">
    <source>
        <dbReference type="ARBA" id="ARBA00012262"/>
    </source>
</evidence>
<evidence type="ECO:0000256" key="12">
    <source>
        <dbReference type="ARBA" id="ARBA00023002"/>
    </source>
</evidence>
<comment type="cofactor">
    <cofactor evidence="2">
        <name>Fe cation</name>
        <dbReference type="ChEBI" id="CHEBI:24875"/>
    </cofactor>
</comment>
<evidence type="ECO:0000256" key="16">
    <source>
        <dbReference type="SAM" id="MobiDB-lite"/>
    </source>
</evidence>
<keyword evidence="19" id="KW-1185">Reference proteome</keyword>
<dbReference type="GO" id="GO:0019797">
    <property type="term" value="F:procollagen-proline 3-dioxygenase activity"/>
    <property type="evidence" value="ECO:0007669"/>
    <property type="project" value="UniProtKB-EC"/>
</dbReference>
<feature type="domain" description="Fe2OG dioxygenase" evidence="17">
    <location>
        <begin position="114"/>
        <end position="228"/>
    </location>
</feature>
<feature type="compositionally biased region" description="Basic and acidic residues" evidence="16">
    <location>
        <begin position="245"/>
        <end position="266"/>
    </location>
</feature>
<dbReference type="GO" id="GO:0031418">
    <property type="term" value="F:L-ascorbic acid binding"/>
    <property type="evidence" value="ECO:0007669"/>
    <property type="project" value="UniProtKB-KW"/>
</dbReference>
<evidence type="ECO:0000259" key="17">
    <source>
        <dbReference type="PROSITE" id="PS51471"/>
    </source>
</evidence>
<evidence type="ECO:0000313" key="18">
    <source>
        <dbReference type="EMBL" id="POI31815.1"/>
    </source>
</evidence>
<evidence type="ECO:0000256" key="8">
    <source>
        <dbReference type="ARBA" id="ARBA00022803"/>
    </source>
</evidence>
<evidence type="ECO:0000256" key="14">
    <source>
        <dbReference type="ARBA" id="ARBA00023054"/>
    </source>
</evidence>
<organism evidence="18 19">
    <name type="scientific">Bambusicola thoracicus</name>
    <name type="common">Chinese bamboo-partridge</name>
    <name type="synonym">Perdix thoracica</name>
    <dbReference type="NCBI Taxonomy" id="9083"/>
    <lineage>
        <taxon>Eukaryota</taxon>
        <taxon>Metazoa</taxon>
        <taxon>Chordata</taxon>
        <taxon>Craniata</taxon>
        <taxon>Vertebrata</taxon>
        <taxon>Euteleostomi</taxon>
        <taxon>Archelosauria</taxon>
        <taxon>Archosauria</taxon>
        <taxon>Dinosauria</taxon>
        <taxon>Saurischia</taxon>
        <taxon>Theropoda</taxon>
        <taxon>Coelurosauria</taxon>
        <taxon>Aves</taxon>
        <taxon>Neognathae</taxon>
        <taxon>Galloanserae</taxon>
        <taxon>Galliformes</taxon>
        <taxon>Phasianidae</taxon>
        <taxon>Perdicinae</taxon>
        <taxon>Bambusicola</taxon>
    </lineage>
</organism>
<keyword evidence="13" id="KW-0408">Iron</keyword>
<dbReference type="InterPro" id="IPR006620">
    <property type="entry name" value="Pro_4_hyd_alph"/>
</dbReference>
<accession>A0A2P4T621</accession>
<sequence>SLPFEGITVTMDSQQMNGTQRVVFDRVLMESECKDLLRLTEAARGTGDGYRARRSPHTPHERFEGLTVLKAMQLAQNGDVDWRDAKLLLQASEKSRKIIESYFSPGKKLHFSFTHLVCRTAVEEEQEGRMDLSHPVHADNCLLDPEGKECWKEPPAYVYRDYSGILYLNDDFRGGSLFFTEIDTVTVTANVHPKCGRLVAFSSGKENPHGVRAVNQGRRCAIALWYTHSAEHAEQERVKAEELMEQRAAKENQPDGEEHQGADRSSRSSPEPLVSGGGTRPTSQKHESVSERTQHPKELRARDEF</sequence>
<feature type="region of interest" description="Disordered" evidence="16">
    <location>
        <begin position="245"/>
        <end position="305"/>
    </location>
</feature>
<evidence type="ECO:0000256" key="3">
    <source>
        <dbReference type="ARBA" id="ARBA00006487"/>
    </source>
</evidence>
<name>A0A2P4T621_BAMTH</name>
<dbReference type="PANTHER" id="PTHR14049">
    <property type="entry name" value="LEPRECAN 1"/>
    <property type="match status" value="1"/>
</dbReference>
<comment type="cofactor">
    <cofactor evidence="1">
        <name>L-ascorbate</name>
        <dbReference type="ChEBI" id="CHEBI:38290"/>
    </cofactor>
</comment>
<dbReference type="Proteomes" id="UP000237246">
    <property type="component" value="Unassembled WGS sequence"/>
</dbReference>
<proteinExistence type="inferred from homology"/>
<keyword evidence="12" id="KW-0560">Oxidoreductase</keyword>
<feature type="non-terminal residue" evidence="18">
    <location>
        <position position="1"/>
    </location>
</feature>
<evidence type="ECO:0000256" key="2">
    <source>
        <dbReference type="ARBA" id="ARBA00001962"/>
    </source>
</evidence>
<evidence type="ECO:0000256" key="11">
    <source>
        <dbReference type="ARBA" id="ARBA00022964"/>
    </source>
</evidence>
<comment type="similarity">
    <text evidence="3">Belongs to the leprecan family.</text>
</comment>
<keyword evidence="5" id="KW-0479">Metal-binding</keyword>
<evidence type="ECO:0000256" key="10">
    <source>
        <dbReference type="ARBA" id="ARBA00022896"/>
    </source>
</evidence>
<dbReference type="GO" id="GO:0005506">
    <property type="term" value="F:iron ion binding"/>
    <property type="evidence" value="ECO:0007669"/>
    <property type="project" value="InterPro"/>
</dbReference>
<dbReference type="Pfam" id="PF13640">
    <property type="entry name" value="2OG-FeII_Oxy_3"/>
    <property type="match status" value="1"/>
</dbReference>
<dbReference type="SMART" id="SM00702">
    <property type="entry name" value="P4Hc"/>
    <property type="match status" value="1"/>
</dbReference>
<evidence type="ECO:0000256" key="15">
    <source>
        <dbReference type="ARBA" id="ARBA00023180"/>
    </source>
</evidence>
<keyword evidence="9" id="KW-0256">Endoplasmic reticulum</keyword>
<dbReference type="GO" id="GO:0032963">
    <property type="term" value="P:collagen metabolic process"/>
    <property type="evidence" value="ECO:0007669"/>
    <property type="project" value="InterPro"/>
</dbReference>
<dbReference type="Gene3D" id="2.60.120.620">
    <property type="entry name" value="q2cbj1_9rhob like domain"/>
    <property type="match status" value="1"/>
</dbReference>
<evidence type="ECO:0000256" key="1">
    <source>
        <dbReference type="ARBA" id="ARBA00001961"/>
    </source>
</evidence>
<comment type="caution">
    <text evidence="18">The sequence shown here is derived from an EMBL/GenBank/DDBJ whole genome shotgun (WGS) entry which is preliminary data.</text>
</comment>
<evidence type="ECO:0000256" key="7">
    <source>
        <dbReference type="ARBA" id="ARBA00022737"/>
    </source>
</evidence>
<dbReference type="InterPro" id="IPR039575">
    <property type="entry name" value="P3H"/>
</dbReference>
<dbReference type="InterPro" id="IPR044862">
    <property type="entry name" value="Pro_4_hyd_alph_FE2OG_OXY"/>
</dbReference>
<evidence type="ECO:0000256" key="9">
    <source>
        <dbReference type="ARBA" id="ARBA00022824"/>
    </source>
</evidence>
<dbReference type="OrthoDB" id="8517835at2759"/>
<reference evidence="18 19" key="1">
    <citation type="submission" date="2018-01" db="EMBL/GenBank/DDBJ databases">
        <title>Comparison of the Chinese Bamboo Partridge and Red Junglefowl genome sequences highlights the importance of demography in genome evolution.</title>
        <authorList>
            <person name="Tiley G.P."/>
            <person name="Kimball R.T."/>
            <person name="Braun E.L."/>
            <person name="Burleigh J.G."/>
        </authorList>
    </citation>
    <scope>NUCLEOTIDE SEQUENCE [LARGE SCALE GENOMIC DNA]</scope>
    <source>
        <strain evidence="18">RTK389</strain>
        <tissue evidence="18">Blood</tissue>
    </source>
</reference>
<keyword evidence="15" id="KW-0325">Glycoprotein</keyword>
<dbReference type="EC" id="1.14.11.7" evidence="4"/>
<dbReference type="GO" id="GO:0005783">
    <property type="term" value="C:endoplasmic reticulum"/>
    <property type="evidence" value="ECO:0007669"/>
    <property type="project" value="TreeGrafter"/>
</dbReference>
<dbReference type="FunFam" id="2.60.120.620:FF:000003">
    <property type="entry name" value="Prolyl 3-hydroxylase 2"/>
    <property type="match status" value="1"/>
</dbReference>
<evidence type="ECO:0000256" key="13">
    <source>
        <dbReference type="ARBA" id="ARBA00023004"/>
    </source>
</evidence>
<evidence type="ECO:0000313" key="19">
    <source>
        <dbReference type="Proteomes" id="UP000237246"/>
    </source>
</evidence>
<keyword evidence="11" id="KW-0223">Dioxygenase</keyword>
<evidence type="ECO:0000256" key="5">
    <source>
        <dbReference type="ARBA" id="ARBA00022723"/>
    </source>
</evidence>
<dbReference type="PANTHER" id="PTHR14049:SF14">
    <property type="entry name" value="PROLYL 3-HYDROXYLASE 3"/>
    <property type="match status" value="1"/>
</dbReference>
<dbReference type="EMBL" id="PPHD01007543">
    <property type="protein sequence ID" value="POI31815.1"/>
    <property type="molecule type" value="Genomic_DNA"/>
</dbReference>